<evidence type="ECO:0000313" key="1">
    <source>
        <dbReference type="EMBL" id="PXF60880.1"/>
    </source>
</evidence>
<name>A0AC61L362_9EURY</name>
<reference evidence="1" key="1">
    <citation type="submission" date="2018-01" db="EMBL/GenBank/DDBJ databases">
        <authorList>
            <person name="Krukenberg V."/>
        </authorList>
    </citation>
    <scope>NUCLEOTIDE SEQUENCE</scope>
    <source>
        <strain evidence="1">E20ANME2</strain>
    </source>
</reference>
<gene>
    <name evidence="1" type="ORF">C4B59_06845</name>
</gene>
<protein>
    <submittedName>
        <fullName evidence="1">Uncharacterized protein</fullName>
    </submittedName>
</protein>
<dbReference type="Proteomes" id="UP000248329">
    <property type="component" value="Unassembled WGS sequence"/>
</dbReference>
<organism evidence="1 2">
    <name type="scientific">Candidatus Methanogaster sp</name>
    <dbReference type="NCBI Taxonomy" id="3386292"/>
    <lineage>
        <taxon>Archaea</taxon>
        <taxon>Methanobacteriati</taxon>
        <taxon>Methanobacteriota</taxon>
        <taxon>Stenosarchaea group</taxon>
        <taxon>Methanomicrobia</taxon>
        <taxon>Methanosarcinales</taxon>
        <taxon>ANME-2 cluster</taxon>
        <taxon>Candidatus Methanogasteraceae</taxon>
        <taxon>Candidatus Methanogaster</taxon>
    </lineage>
</organism>
<dbReference type="EMBL" id="PQXF01000010">
    <property type="protein sequence ID" value="PXF60880.1"/>
    <property type="molecule type" value="Genomic_DNA"/>
</dbReference>
<accession>A0AC61L362</accession>
<sequence>MMNEPLFKFKEIMLDTGPLLLYLIGFYNEKELRRFNYSEDEFMPLCTFLRDFKKIFVTPHVLAEVSNLAKNRLKEEKFSEFIKFSISILARLGEEHVDKNEILKREELPMFGITDVSLVCMTERNRLLLTDDGPLFWYCNGKNMPIIHLDRIRFIS</sequence>
<comment type="caution">
    <text evidence="1">The sequence shown here is derived from an EMBL/GenBank/DDBJ whole genome shotgun (WGS) entry which is preliminary data.</text>
</comment>
<proteinExistence type="predicted"/>
<evidence type="ECO:0000313" key="2">
    <source>
        <dbReference type="Proteomes" id="UP000248329"/>
    </source>
</evidence>